<organism evidence="2 3">
    <name type="scientific">Paramuricea clavata</name>
    <name type="common">Red gorgonian</name>
    <name type="synonym">Violescent sea-whip</name>
    <dbReference type="NCBI Taxonomy" id="317549"/>
    <lineage>
        <taxon>Eukaryota</taxon>
        <taxon>Metazoa</taxon>
        <taxon>Cnidaria</taxon>
        <taxon>Anthozoa</taxon>
        <taxon>Octocorallia</taxon>
        <taxon>Malacalcyonacea</taxon>
        <taxon>Plexauridae</taxon>
        <taxon>Paramuricea</taxon>
    </lineage>
</organism>
<dbReference type="InterPro" id="IPR029600">
    <property type="entry name" value="IFT81"/>
</dbReference>
<feature type="region of interest" description="Disordered" evidence="1">
    <location>
        <begin position="1"/>
        <end position="32"/>
    </location>
</feature>
<dbReference type="GO" id="GO:0030992">
    <property type="term" value="C:intraciliary transport particle B"/>
    <property type="evidence" value="ECO:0007669"/>
    <property type="project" value="InterPro"/>
</dbReference>
<accession>A0A7D9I3Q0</accession>
<feature type="non-terminal residue" evidence="2">
    <location>
        <position position="102"/>
    </location>
</feature>
<sequence length="102" mass="11558">SQLEAQKGVSGFHDTQEELEKVSTVKSGLDEQKGKSLDEISDMVRKLNSTIVEKKTSLAPIIKELRPMRQKCQEVTSEYDERKAIYENLAANLESNMSKLEQ</sequence>
<name>A0A7D9I3Q0_PARCT</name>
<protein>
    <submittedName>
        <fullName evidence="2">Intraflagellar transport 81 homolog</fullName>
    </submittedName>
</protein>
<dbReference type="PANTHER" id="PTHR15614">
    <property type="entry name" value="INTRAFLAGELLAR TRANSPORT PROTEIN 81 HOMOLOG"/>
    <property type="match status" value="1"/>
</dbReference>
<evidence type="ECO:0000313" key="3">
    <source>
        <dbReference type="Proteomes" id="UP001152795"/>
    </source>
</evidence>
<dbReference type="EMBL" id="CACRXK020002886">
    <property type="protein sequence ID" value="CAB3996522.1"/>
    <property type="molecule type" value="Genomic_DNA"/>
</dbReference>
<evidence type="ECO:0000256" key="1">
    <source>
        <dbReference type="SAM" id="MobiDB-lite"/>
    </source>
</evidence>
<comment type="caution">
    <text evidence="2">The sequence shown here is derived from an EMBL/GenBank/DDBJ whole genome shotgun (WGS) entry which is preliminary data.</text>
</comment>
<gene>
    <name evidence="2" type="ORF">PACLA_8A088819</name>
</gene>
<dbReference type="Proteomes" id="UP001152795">
    <property type="component" value="Unassembled WGS sequence"/>
</dbReference>
<dbReference type="AlphaFoldDB" id="A0A7D9I3Q0"/>
<keyword evidence="3" id="KW-1185">Reference proteome</keyword>
<evidence type="ECO:0000313" key="2">
    <source>
        <dbReference type="EMBL" id="CAB3996522.1"/>
    </source>
</evidence>
<feature type="non-terminal residue" evidence="2">
    <location>
        <position position="1"/>
    </location>
</feature>
<dbReference type="PANTHER" id="PTHR15614:SF2">
    <property type="entry name" value="INTRAFLAGELLAR TRANSPORT PROTEIN 81 HOMOLOG"/>
    <property type="match status" value="1"/>
</dbReference>
<dbReference type="GO" id="GO:0015631">
    <property type="term" value="F:tubulin binding"/>
    <property type="evidence" value="ECO:0007669"/>
    <property type="project" value="InterPro"/>
</dbReference>
<dbReference type="GO" id="GO:0036064">
    <property type="term" value="C:ciliary basal body"/>
    <property type="evidence" value="ECO:0007669"/>
    <property type="project" value="TreeGrafter"/>
</dbReference>
<proteinExistence type="predicted"/>
<reference evidence="2" key="1">
    <citation type="submission" date="2020-04" db="EMBL/GenBank/DDBJ databases">
        <authorList>
            <person name="Alioto T."/>
            <person name="Alioto T."/>
            <person name="Gomez Garrido J."/>
        </authorList>
    </citation>
    <scope>NUCLEOTIDE SEQUENCE</scope>
    <source>
        <strain evidence="2">A484AB</strain>
    </source>
</reference>
<feature type="compositionally biased region" description="Basic and acidic residues" evidence="1">
    <location>
        <begin position="14"/>
        <end position="32"/>
    </location>
</feature>
<dbReference type="GO" id="GO:0042073">
    <property type="term" value="P:intraciliary transport"/>
    <property type="evidence" value="ECO:0007669"/>
    <property type="project" value="InterPro"/>
</dbReference>
<dbReference type="GO" id="GO:0060271">
    <property type="term" value="P:cilium assembly"/>
    <property type="evidence" value="ECO:0007669"/>
    <property type="project" value="InterPro"/>
</dbReference>
<dbReference type="OrthoDB" id="276029at2759"/>